<sequence length="411" mass="45524">MEVEHDVLVIGGGPAGATAAALLAEQGLDVIVLEREKFPRYHVGESLVPGVMSVLERLDLVDRVAAAGFQRKNGISLLWGAERETWTVYFNEGEPKYGFAYEVKRADFDHLLLSRARELGALVVEEAAVSNVLFEDGRAVGAEYRMGEGQETQSVRARYVVDASGQAKLMARSHGDLEWHDDLKNVAIWTYFQGGTQLPGDDRGNIFTEYHRDGWLWCIPFSDGSRSVGFVGPNANFLASGKSAAEFFAEKLGTAQEIPRLLEDATRVADFRATKDWSYQATSFHGPGYLLAGDSAAFVDPLFSTGVMLAMRSGAAAADTVAAILTDDPAKEQGHQQNYEDTYRSFFDTVVSFVRYFYDARRNREDYWRRAQQMIDPVRELAQREDFVKLISGLGGASRVMELPDDDADVA</sequence>
<dbReference type="EMBL" id="JABENB010000001">
    <property type="protein sequence ID" value="NNG38494.1"/>
    <property type="molecule type" value="Genomic_DNA"/>
</dbReference>
<dbReference type="RefSeq" id="WP_171155356.1">
    <property type="nucleotide sequence ID" value="NZ_JABENB010000001.1"/>
</dbReference>
<accession>A0A849AC74</accession>
<keyword evidence="4" id="KW-1185">Reference proteome</keyword>
<dbReference type="Gene3D" id="3.50.50.60">
    <property type="entry name" value="FAD/NAD(P)-binding domain"/>
    <property type="match status" value="1"/>
</dbReference>
<dbReference type="Proteomes" id="UP000557772">
    <property type="component" value="Unassembled WGS sequence"/>
</dbReference>
<comment type="similarity">
    <text evidence="1">Belongs to the flavin-dependent halogenase family. Bacterial tryptophan halogenase subfamily.</text>
</comment>
<evidence type="ECO:0000256" key="1">
    <source>
        <dbReference type="ARBA" id="ARBA00038396"/>
    </source>
</evidence>
<dbReference type="Gene3D" id="3.30.9.100">
    <property type="match status" value="1"/>
</dbReference>
<evidence type="ECO:0000313" key="3">
    <source>
        <dbReference type="EMBL" id="NNG38494.1"/>
    </source>
</evidence>
<comment type="caution">
    <text evidence="3">The sequence shown here is derived from an EMBL/GenBank/DDBJ whole genome shotgun (WGS) entry which is preliminary data.</text>
</comment>
<evidence type="ECO:0000313" key="4">
    <source>
        <dbReference type="Proteomes" id="UP000557772"/>
    </source>
</evidence>
<dbReference type="Pfam" id="PF01494">
    <property type="entry name" value="FAD_binding_3"/>
    <property type="match status" value="1"/>
</dbReference>
<dbReference type="AlphaFoldDB" id="A0A849AC74"/>
<evidence type="ECO:0000259" key="2">
    <source>
        <dbReference type="Pfam" id="PF01494"/>
    </source>
</evidence>
<dbReference type="PANTHER" id="PTHR43747:SF1">
    <property type="entry name" value="SLR1998 PROTEIN"/>
    <property type="match status" value="1"/>
</dbReference>
<dbReference type="SUPFAM" id="SSF51905">
    <property type="entry name" value="FAD/NAD(P)-binding domain"/>
    <property type="match status" value="1"/>
</dbReference>
<organism evidence="3 4">
    <name type="scientific">Flexivirga aerilata</name>
    <dbReference type="NCBI Taxonomy" id="1656889"/>
    <lineage>
        <taxon>Bacteria</taxon>
        <taxon>Bacillati</taxon>
        <taxon>Actinomycetota</taxon>
        <taxon>Actinomycetes</taxon>
        <taxon>Micrococcales</taxon>
        <taxon>Dermacoccaceae</taxon>
        <taxon>Flexivirga</taxon>
    </lineage>
</organism>
<feature type="domain" description="FAD-binding" evidence="2">
    <location>
        <begin position="5"/>
        <end position="342"/>
    </location>
</feature>
<reference evidence="3 4" key="1">
    <citation type="submission" date="2020-05" db="EMBL/GenBank/DDBJ databases">
        <title>Flexivirga sp. ID2601S isolated from air conditioner.</title>
        <authorList>
            <person name="Kim D.H."/>
        </authorList>
    </citation>
    <scope>NUCLEOTIDE SEQUENCE [LARGE SCALE GENOMIC DNA]</scope>
    <source>
        <strain evidence="3 4">ID2601S</strain>
    </source>
</reference>
<dbReference type="InterPro" id="IPR002938">
    <property type="entry name" value="FAD-bd"/>
</dbReference>
<dbReference type="PANTHER" id="PTHR43747">
    <property type="entry name" value="FAD-BINDING PROTEIN"/>
    <property type="match status" value="1"/>
</dbReference>
<dbReference type="PRINTS" id="PR00420">
    <property type="entry name" value="RNGMNOXGNASE"/>
</dbReference>
<dbReference type="InterPro" id="IPR036188">
    <property type="entry name" value="FAD/NAD-bd_sf"/>
</dbReference>
<protein>
    <submittedName>
        <fullName evidence="3">FAD-dependent oxidoreductase</fullName>
    </submittedName>
</protein>
<dbReference type="InterPro" id="IPR050816">
    <property type="entry name" value="Flavin-dep_Halogenase_NPB"/>
</dbReference>
<name>A0A849AC74_9MICO</name>
<proteinExistence type="inferred from homology"/>
<gene>
    <name evidence="3" type="ORF">HJ588_04290</name>
</gene>
<dbReference type="GO" id="GO:0071949">
    <property type="term" value="F:FAD binding"/>
    <property type="evidence" value="ECO:0007669"/>
    <property type="project" value="InterPro"/>
</dbReference>